<dbReference type="STRING" id="268505.A0A2A9PAM5"/>
<evidence type="ECO:0000259" key="2">
    <source>
        <dbReference type="Pfam" id="PF10441"/>
    </source>
</evidence>
<evidence type="ECO:0000313" key="4">
    <source>
        <dbReference type="Proteomes" id="UP000037136"/>
    </source>
</evidence>
<dbReference type="Proteomes" id="UP000037136">
    <property type="component" value="Unassembled WGS sequence"/>
</dbReference>
<name>A0A2A9PAM5_OPHUN</name>
<reference evidence="3 4" key="1">
    <citation type="journal article" date="2015" name="BMC Genomics">
        <title>Gene expression during zombie ant biting behavior reflects the complexity underlying fungal parasitic behavioral manipulation.</title>
        <authorList>
            <person name="de Bekker C."/>
            <person name="Ohm R.A."/>
            <person name="Loreto R.G."/>
            <person name="Sebastian A."/>
            <person name="Albert I."/>
            <person name="Merrow M."/>
            <person name="Brachmann A."/>
            <person name="Hughes D.P."/>
        </authorList>
    </citation>
    <scope>NUCLEOTIDE SEQUENCE [LARGE SCALE GENOMIC DNA]</scope>
    <source>
        <strain evidence="3 4">SC16a</strain>
    </source>
</reference>
<proteinExistence type="predicted"/>
<dbReference type="EMBL" id="LAZP02000290">
    <property type="protein sequence ID" value="PFH58459.1"/>
    <property type="molecule type" value="Genomic_DNA"/>
</dbReference>
<gene>
    <name evidence="3" type="ORF">XA68_13665</name>
</gene>
<accession>A0A2A9PAM5</accession>
<comment type="caution">
    <text evidence="3">The sequence shown here is derived from an EMBL/GenBank/DDBJ whole genome shotgun (WGS) entry which is preliminary data.</text>
</comment>
<evidence type="ECO:0000313" key="3">
    <source>
        <dbReference type="EMBL" id="PFH58459.1"/>
    </source>
</evidence>
<feature type="region of interest" description="Disordered" evidence="1">
    <location>
        <begin position="106"/>
        <end position="127"/>
    </location>
</feature>
<dbReference type="InterPro" id="IPR052609">
    <property type="entry name" value="Ribosome_Biogenesis_Reg"/>
</dbReference>
<keyword evidence="4" id="KW-1185">Reference proteome</keyword>
<dbReference type="GO" id="GO:0005730">
    <property type="term" value="C:nucleolus"/>
    <property type="evidence" value="ECO:0007669"/>
    <property type="project" value="TreeGrafter"/>
</dbReference>
<reference evidence="3 4" key="2">
    <citation type="journal article" date="2017" name="Sci. Rep.">
        <title>Ant-infecting Ophiocordyceps genomes reveal a high diversity of potential behavioral manipulation genes and a possible major role for enterotoxins.</title>
        <authorList>
            <person name="de Bekker C."/>
            <person name="Ohm R.A."/>
            <person name="Evans H.C."/>
            <person name="Brachmann A."/>
            <person name="Hughes D.P."/>
        </authorList>
    </citation>
    <scope>NUCLEOTIDE SEQUENCE [LARGE SCALE GENOMIC DNA]</scope>
    <source>
        <strain evidence="3 4">SC16a</strain>
    </source>
</reference>
<feature type="domain" description="Nucleolar 27S pre-rRNA processing Urb2/Npa2 C-terminal" evidence="2">
    <location>
        <begin position="1141"/>
        <end position="1350"/>
    </location>
</feature>
<dbReference type="GO" id="GO:0042254">
    <property type="term" value="P:ribosome biogenesis"/>
    <property type="evidence" value="ECO:0007669"/>
    <property type="project" value="TreeGrafter"/>
</dbReference>
<dbReference type="OrthoDB" id="160374at2759"/>
<sequence>MTDLIKTVRGIDHTGPGKNGEGLQRLWSCLAASSGRHFHAAEGSTLRWLLKSMNGTSAAAETVRRYPLTWTILACVFQRVPLFSLAKSLADRKFITVLQKTFKDISKPVTGSSSPASSKRKRNPPVGYDLNQLQDRQGCLETATELFKALQLLLGRLESPEAAFSRHQMGAEHIKSLFCTSAAEAVKIVAPALTVCDDLLISEPCDDSRGYESWISIVSLVWDLHLQGNDDAVEVANHLFPSSAIILARVSNFASNMEANISDFLRNRWSADLRLFMHQNLIGPGRRDFTRHKVLEPFLRALGASKNIIQVAAPTLYLLCTDGPGPISEGELRKEDVEWLRRIFNAVEHAIAEQPDRSHIIQIVLDRAARRPTSVDVDDLRRVCRRFALHESGTDWPLVAKVIACDSDVLLVSEEGHALRADICDRILKTGSGSAHDCVIPTVIRVIMEGFRTRRALPSFLQFWFEQLCQEERQRDGQSLRWSTVGHLLNSTQPPSPILETELSPTQLLGIISWVETQATELHPQSICIFASTIALALRSESFVDAVGQRLLDLVASVDGSKPASALKWRVVSQTMNWAPPSERIHMWNSVKKQLTKTLKKSPVVSSVTFEAFKCCLQAWDCMSLAAQADEPALLLENFSARLVAHDLGALVVDDKLKLPFTEKSTNGDFSEDCALQHYLMWCTYGSSRFIRLQFARNGDLPPVLSNALSIQDAPVEQVEMLWDAMLRNEINLNDIQLATTFVDRLVVALDGAVKVKSTGPEDQSLTWIKLLANIPIEVFSRGQREKLMNIINKQRATMAQSDQASLHAWKMVLSFATKMMRRPTFYLDMSFSDLVELATAISGISIDCSSGCETTLELIERFLSMASATIRQMADHLDERGVNYFRGASEFVSDCKTRLLTVANASTAEFGLFITLLRALVGEFSRTPNLRSHEELASLAVDSKAVLQRCVAATMSKFISDKKLPSASSSAADMSLLSALDAASMFGSFGELLEPKSSAVQKFDKYTKQQMQQGDLRAWKIQAFLQAYLPATMALSRPTTYDSLADLPVRLQHSLLKELVTSITGHMDCRERRHYLGELIGELGKGWDTDGQILAIQTVVDQLTDSFDQHEKTDGFSLAGAHSELTLSLLLLPKSPQAMRICHALQTLLESRPQAMGQWNIEITLSAVCDLSSMSSDESAVPFASLCKLVETVIKRHRLRLEGHYHVLLSALQALLRDLIIRQSTGSDYGNGPEPKAQAYSRLISLICEPTTGAVSRTQLHGALESATDAAKRSAGRHMYLIMMQYVKLQLQTSVPKAVSGALEPAMNAIFDITPPEVRKILNDAVQGGGRAILREMFRRYVKFGKWSGV</sequence>
<dbReference type="PANTHER" id="PTHR15682">
    <property type="entry name" value="UNHEALTHY RIBOSOME BIOGENESIS PROTEIN 2 HOMOLOG"/>
    <property type="match status" value="1"/>
</dbReference>
<protein>
    <recommendedName>
        <fullName evidence="2">Nucleolar 27S pre-rRNA processing Urb2/Npa2 C-terminal domain-containing protein</fullName>
    </recommendedName>
</protein>
<evidence type="ECO:0000256" key="1">
    <source>
        <dbReference type="SAM" id="MobiDB-lite"/>
    </source>
</evidence>
<dbReference type="PANTHER" id="PTHR15682:SF2">
    <property type="entry name" value="UNHEALTHY RIBOSOME BIOGENESIS PROTEIN 2 HOMOLOG"/>
    <property type="match status" value="1"/>
</dbReference>
<dbReference type="Pfam" id="PF10441">
    <property type="entry name" value="Urb2"/>
    <property type="match status" value="1"/>
</dbReference>
<organism evidence="3 4">
    <name type="scientific">Ophiocordyceps unilateralis</name>
    <name type="common">Zombie-ant fungus</name>
    <name type="synonym">Torrubia unilateralis</name>
    <dbReference type="NCBI Taxonomy" id="268505"/>
    <lineage>
        <taxon>Eukaryota</taxon>
        <taxon>Fungi</taxon>
        <taxon>Dikarya</taxon>
        <taxon>Ascomycota</taxon>
        <taxon>Pezizomycotina</taxon>
        <taxon>Sordariomycetes</taxon>
        <taxon>Hypocreomycetidae</taxon>
        <taxon>Hypocreales</taxon>
        <taxon>Ophiocordycipitaceae</taxon>
        <taxon>Ophiocordyceps</taxon>
    </lineage>
</organism>
<dbReference type="InterPro" id="IPR018849">
    <property type="entry name" value="Urb2/Npa2_C"/>
</dbReference>